<dbReference type="Gene3D" id="1.10.10.10">
    <property type="entry name" value="Winged helix-like DNA-binding domain superfamily/Winged helix DNA-binding domain"/>
    <property type="match status" value="1"/>
</dbReference>
<organism evidence="5 6">
    <name type="scientific">Alistipes ihumii AP11</name>
    <dbReference type="NCBI Taxonomy" id="1211813"/>
    <lineage>
        <taxon>Bacteria</taxon>
        <taxon>Pseudomonadati</taxon>
        <taxon>Bacteroidota</taxon>
        <taxon>Bacteroidia</taxon>
        <taxon>Bacteroidales</taxon>
        <taxon>Rikenellaceae</taxon>
        <taxon>Alistipes</taxon>
    </lineage>
</organism>
<dbReference type="InterPro" id="IPR005650">
    <property type="entry name" value="BlaI_family"/>
</dbReference>
<dbReference type="EMBL" id="CP102294">
    <property type="protein sequence ID" value="UWN57171.1"/>
    <property type="molecule type" value="Genomic_DNA"/>
</dbReference>
<dbReference type="RefSeq" id="WP_019245466.1">
    <property type="nucleotide sequence ID" value="NZ_CAPH01000007.1"/>
</dbReference>
<evidence type="ECO:0000256" key="2">
    <source>
        <dbReference type="ARBA" id="ARBA00023015"/>
    </source>
</evidence>
<dbReference type="InterPro" id="IPR036388">
    <property type="entry name" value="WH-like_DNA-bd_sf"/>
</dbReference>
<proteinExistence type="inferred from homology"/>
<protein>
    <submittedName>
        <fullName evidence="5">BlaI/MecI/CopY family transcriptional regulator</fullName>
    </submittedName>
</protein>
<evidence type="ECO:0000256" key="1">
    <source>
        <dbReference type="ARBA" id="ARBA00011046"/>
    </source>
</evidence>
<keyword evidence="6" id="KW-1185">Reference proteome</keyword>
<evidence type="ECO:0000256" key="4">
    <source>
        <dbReference type="ARBA" id="ARBA00023163"/>
    </source>
</evidence>
<dbReference type="InterPro" id="IPR036390">
    <property type="entry name" value="WH_DNA-bd_sf"/>
</dbReference>
<evidence type="ECO:0000256" key="3">
    <source>
        <dbReference type="ARBA" id="ARBA00023125"/>
    </source>
</evidence>
<sequence>MKHLTNREEEIMERFWDRGALFVHDLIRDMDEPKPHYNTVSTIVRGLEEKGFVGHERFGTTYRYFPLLSREEFGRMSLQNAVGKYFNRSYLSVLSMFVEEKKITPEEIKELIRQVEAGSQNEKP</sequence>
<name>A0ABY5UZ03_9BACT</name>
<keyword evidence="2" id="KW-0805">Transcription regulation</keyword>
<dbReference type="PIRSF" id="PIRSF019455">
    <property type="entry name" value="CopR_AtkY"/>
    <property type="match status" value="1"/>
</dbReference>
<accession>A0ABY5UZ03</accession>
<dbReference type="Proteomes" id="UP001059295">
    <property type="component" value="Chromosome"/>
</dbReference>
<dbReference type="SUPFAM" id="SSF46785">
    <property type="entry name" value="Winged helix' DNA-binding domain"/>
    <property type="match status" value="1"/>
</dbReference>
<keyword evidence="4" id="KW-0804">Transcription</keyword>
<evidence type="ECO:0000313" key="5">
    <source>
        <dbReference type="EMBL" id="UWN57171.1"/>
    </source>
</evidence>
<keyword evidence="3" id="KW-0238">DNA-binding</keyword>
<dbReference type="GeneID" id="82892290"/>
<reference evidence="5" key="1">
    <citation type="journal article" date="2022" name="Cell">
        <title>Design, construction, and in vivo augmentation of a complex gut microbiome.</title>
        <authorList>
            <person name="Cheng A.G."/>
            <person name="Ho P.Y."/>
            <person name="Aranda-Diaz A."/>
            <person name="Jain S."/>
            <person name="Yu F.B."/>
            <person name="Meng X."/>
            <person name="Wang M."/>
            <person name="Iakiviak M."/>
            <person name="Nagashima K."/>
            <person name="Zhao A."/>
            <person name="Murugkar P."/>
            <person name="Patil A."/>
            <person name="Atabakhsh K."/>
            <person name="Weakley A."/>
            <person name="Yan J."/>
            <person name="Brumbaugh A.R."/>
            <person name="Higginbottom S."/>
            <person name="Dimas A."/>
            <person name="Shiver A.L."/>
            <person name="Deutschbauer A."/>
            <person name="Neff N."/>
            <person name="Sonnenburg J.L."/>
            <person name="Huang K.C."/>
            <person name="Fischbach M.A."/>
        </authorList>
    </citation>
    <scope>NUCLEOTIDE SEQUENCE</scope>
    <source>
        <strain evidence="5">AP11</strain>
    </source>
</reference>
<evidence type="ECO:0000313" key="6">
    <source>
        <dbReference type="Proteomes" id="UP001059295"/>
    </source>
</evidence>
<gene>
    <name evidence="5" type="ORF">NQ491_11110</name>
</gene>
<dbReference type="Pfam" id="PF03965">
    <property type="entry name" value="Penicillinase_R"/>
    <property type="match status" value="1"/>
</dbReference>
<comment type="similarity">
    <text evidence="1">Belongs to the BlaI transcriptional regulatory family.</text>
</comment>